<comment type="caution">
    <text evidence="7">The sequence shown here is derived from an EMBL/GenBank/DDBJ whole genome shotgun (WGS) entry which is preliminary data.</text>
</comment>
<dbReference type="InterPro" id="IPR010854">
    <property type="entry name" value="YdgH/BhsA/McbA-like_dom"/>
</dbReference>
<keyword evidence="3" id="KW-0574">Periplasm</keyword>
<feature type="signal peptide" evidence="5">
    <location>
        <begin position="1"/>
        <end position="22"/>
    </location>
</feature>
<accession>A0AAJ5BFL9</accession>
<evidence type="ECO:0000256" key="5">
    <source>
        <dbReference type="SAM" id="SignalP"/>
    </source>
</evidence>
<dbReference type="Proteomes" id="UP000226420">
    <property type="component" value="Unassembled WGS sequence"/>
</dbReference>
<gene>
    <name evidence="7" type="ORF">SAMN02745723_10117</name>
</gene>
<dbReference type="Pfam" id="PF07338">
    <property type="entry name" value="YdgH_BhsA-like"/>
    <property type="match status" value="1"/>
</dbReference>
<evidence type="ECO:0000256" key="1">
    <source>
        <dbReference type="ARBA" id="ARBA00004418"/>
    </source>
</evidence>
<comment type="similarity">
    <text evidence="4">Belongs to the BhsA/McbA family.</text>
</comment>
<dbReference type="RefSeq" id="WP_074819946.1">
    <property type="nucleotide sequence ID" value="NZ_FOLW01000001.1"/>
</dbReference>
<evidence type="ECO:0000259" key="6">
    <source>
        <dbReference type="Pfam" id="PF07338"/>
    </source>
</evidence>
<keyword evidence="2 5" id="KW-0732">Signal</keyword>
<protein>
    <recommendedName>
        <fullName evidence="6">YdgH/BhsA/McbA-like domain-containing protein</fullName>
    </recommendedName>
</protein>
<dbReference type="Gene3D" id="3.30.1660.10">
    <property type="entry name" value="Flavin-binding protein dodecin"/>
    <property type="match status" value="1"/>
</dbReference>
<organism evidence="7 8">
    <name type="scientific">Pragia fontium DSM 5563 = ATCC 49100</name>
    <dbReference type="NCBI Taxonomy" id="1122977"/>
    <lineage>
        <taxon>Bacteria</taxon>
        <taxon>Pseudomonadati</taxon>
        <taxon>Pseudomonadota</taxon>
        <taxon>Gammaproteobacteria</taxon>
        <taxon>Enterobacterales</taxon>
        <taxon>Budviciaceae</taxon>
        <taxon>Pragia</taxon>
    </lineage>
</organism>
<reference evidence="7 8" key="1">
    <citation type="submission" date="2016-10" db="EMBL/GenBank/DDBJ databases">
        <authorList>
            <person name="Varghese N."/>
            <person name="Submissions S."/>
        </authorList>
    </citation>
    <scope>NUCLEOTIDE SEQUENCE [LARGE SCALE GENOMIC DNA]</scope>
    <source>
        <strain evidence="7 8">DSM 5563</strain>
    </source>
</reference>
<name>A0AAJ5BFL9_9GAMM</name>
<dbReference type="GO" id="GO:0042597">
    <property type="term" value="C:periplasmic space"/>
    <property type="evidence" value="ECO:0007669"/>
    <property type="project" value="UniProtKB-SubCell"/>
</dbReference>
<evidence type="ECO:0000256" key="2">
    <source>
        <dbReference type="ARBA" id="ARBA00022729"/>
    </source>
</evidence>
<evidence type="ECO:0000313" key="7">
    <source>
        <dbReference type="EMBL" id="SFB95120.1"/>
    </source>
</evidence>
<dbReference type="EMBL" id="FOLW01000001">
    <property type="protein sequence ID" value="SFB95120.1"/>
    <property type="molecule type" value="Genomic_DNA"/>
</dbReference>
<evidence type="ECO:0000313" key="8">
    <source>
        <dbReference type="Proteomes" id="UP000226420"/>
    </source>
</evidence>
<evidence type="ECO:0000256" key="3">
    <source>
        <dbReference type="ARBA" id="ARBA00022764"/>
    </source>
</evidence>
<dbReference type="InterPro" id="IPR051096">
    <property type="entry name" value="BhsA/McbA_stress_biofilm_assoc"/>
</dbReference>
<dbReference type="InterPro" id="IPR036275">
    <property type="entry name" value="YdgH-like_sf"/>
</dbReference>
<evidence type="ECO:0000256" key="4">
    <source>
        <dbReference type="ARBA" id="ARBA00038138"/>
    </source>
</evidence>
<dbReference type="AlphaFoldDB" id="A0AAJ5BFL9"/>
<feature type="domain" description="YdgH/BhsA/McbA-like" evidence="6">
    <location>
        <begin position="34"/>
        <end position="86"/>
    </location>
</feature>
<dbReference type="PANTHER" id="PTHR34156:SF1">
    <property type="entry name" value="PERIPLASMIC PROTEIN"/>
    <property type="match status" value="1"/>
</dbReference>
<dbReference type="PANTHER" id="PTHR34156">
    <property type="entry name" value="OUTER MEMBRANE PROTEIN-RELATED-RELATED"/>
    <property type="match status" value="1"/>
</dbReference>
<dbReference type="SUPFAM" id="SSF159871">
    <property type="entry name" value="YdgH-like"/>
    <property type="match status" value="1"/>
</dbReference>
<feature type="chain" id="PRO_5042525098" description="YdgH/BhsA/McbA-like domain-containing protein" evidence="5">
    <location>
        <begin position="23"/>
        <end position="86"/>
    </location>
</feature>
<proteinExistence type="inferred from homology"/>
<dbReference type="NCBIfam" id="NF047859">
    <property type="entry name" value="StressCuResBhsA"/>
    <property type="match status" value="1"/>
</dbReference>
<dbReference type="InterPro" id="IPR025543">
    <property type="entry name" value="Dodecin-like"/>
</dbReference>
<comment type="subcellular location">
    <subcellularLocation>
        <location evidence="1">Periplasm</location>
    </subcellularLocation>
</comment>
<sequence>MKNVKLIATAAILATLSFSSFAAQQVTRNQTENLDKIGSVSVSNSHGMSALEHKLAAKAEAQGASRYYIVSASTGNNMRGTAIIYK</sequence>